<accession>A0A371Q6L7</accession>
<gene>
    <name evidence="1" type="ORF">DY245_11195</name>
</gene>
<name>A0A371Q6L7_STRIH</name>
<proteinExistence type="predicted"/>
<evidence type="ECO:0000313" key="2">
    <source>
        <dbReference type="Proteomes" id="UP000262477"/>
    </source>
</evidence>
<dbReference type="RefSeq" id="WP_128506172.1">
    <property type="nucleotide sequence ID" value="NZ_QUAC01000077.1"/>
</dbReference>
<reference evidence="1 2" key="1">
    <citation type="submission" date="2018-08" db="EMBL/GenBank/DDBJ databases">
        <title>Streptomyces NEAU-D10 sp. nov., a novel Actinomycete isolated from soil.</title>
        <authorList>
            <person name="Jin L."/>
        </authorList>
    </citation>
    <scope>NUCLEOTIDE SEQUENCE [LARGE SCALE GENOMIC DNA]</scope>
    <source>
        <strain evidence="1 2">NEAU-D10</strain>
    </source>
</reference>
<organism evidence="1 2">
    <name type="scientific">Streptomyces inhibens</name>
    <dbReference type="NCBI Taxonomy" id="2293571"/>
    <lineage>
        <taxon>Bacteria</taxon>
        <taxon>Bacillati</taxon>
        <taxon>Actinomycetota</taxon>
        <taxon>Actinomycetes</taxon>
        <taxon>Kitasatosporales</taxon>
        <taxon>Streptomycetaceae</taxon>
        <taxon>Streptomyces</taxon>
    </lineage>
</organism>
<dbReference type="Proteomes" id="UP000262477">
    <property type="component" value="Unassembled WGS sequence"/>
</dbReference>
<sequence length="210" mass="23197">MRNPYDPLRAHLRAVIESEDTLHILLIQWPAHVVVLDDPPYDGDRDFIPALNAHLVDTSHFAVHRTEYGVRPLMGPERPPGHIDASARESVCDIALPTVHSRPMQPGIPLAIRDGINSLRFQIVNIRCESALWHTGRPGRCQSLQQPVAINSGKHLSIAQQLLEGTAERRVQRQSLSGVASQLGRAGVRGEVTEKALLLHGREGTCRASH</sequence>
<comment type="caution">
    <text evidence="1">The sequence shown here is derived from an EMBL/GenBank/DDBJ whole genome shotgun (WGS) entry which is preliminary data.</text>
</comment>
<protein>
    <submittedName>
        <fullName evidence="1">Uncharacterized protein</fullName>
    </submittedName>
</protein>
<evidence type="ECO:0000313" key="1">
    <source>
        <dbReference type="EMBL" id="REK90319.1"/>
    </source>
</evidence>
<keyword evidence="2" id="KW-1185">Reference proteome</keyword>
<dbReference type="AlphaFoldDB" id="A0A371Q6L7"/>
<dbReference type="EMBL" id="QUAC01000077">
    <property type="protein sequence ID" value="REK90319.1"/>
    <property type="molecule type" value="Genomic_DNA"/>
</dbReference>